<dbReference type="KEGG" id="nai:NECAME_14740"/>
<name>W2SLT3_NECAM</name>
<dbReference type="EMBL" id="KI668944">
    <property type="protein sequence ID" value="ETN70503.1"/>
    <property type="molecule type" value="Genomic_DNA"/>
</dbReference>
<keyword evidence="4" id="KW-1185">Reference proteome</keyword>
<keyword evidence="1" id="KW-0479">Metal-binding</keyword>
<dbReference type="OMA" id="WERTALP"/>
<evidence type="ECO:0000259" key="2">
    <source>
        <dbReference type="PROSITE" id="PS50158"/>
    </source>
</evidence>
<sequence length="323" mass="36706">MNYLLDALEGEAKRTVKQYEVSNVTYPLVVAHLREKYGNKQALIDQKLCEQRKKPTTCPQEEEANLSKRTMHNGRSCGYHQGIHQLRIVRQIDRKQSSNSQNPIKEGKWERTALPTRGSYSCFYCNKPGHMPKDCKDVGTREKRLGIMSKRRLCHNCESTDHCATQCKRGACRMCNEFGHHTSICRMVSPAQPKHVIQPPRSKTVTKATINKTTTKMNTVTSEQEQEQPKEVKTDMLKDVDSIELTINTFGTPTPLKKVCGVTELQLWDAEGDTHCVTVTRIDTVTEPISRSTLSVEDKRFLSDNDIRLSISPDVREVRPSSS</sequence>
<dbReference type="OrthoDB" id="5870196at2759"/>
<reference evidence="4" key="1">
    <citation type="journal article" date="2014" name="Nat. Genet.">
        <title>Genome of the human hookworm Necator americanus.</title>
        <authorList>
            <person name="Tang Y.T."/>
            <person name="Gao X."/>
            <person name="Rosa B.A."/>
            <person name="Abubucker S."/>
            <person name="Hallsworth-Pepin K."/>
            <person name="Martin J."/>
            <person name="Tyagi R."/>
            <person name="Heizer E."/>
            <person name="Zhang X."/>
            <person name="Bhonagiri-Palsikar V."/>
            <person name="Minx P."/>
            <person name="Warren W.C."/>
            <person name="Wang Q."/>
            <person name="Zhan B."/>
            <person name="Hotez P.J."/>
            <person name="Sternberg P.W."/>
            <person name="Dougall A."/>
            <person name="Gaze S.T."/>
            <person name="Mulvenna J."/>
            <person name="Sotillo J."/>
            <person name="Ranganathan S."/>
            <person name="Rabelo E.M."/>
            <person name="Wilson R.K."/>
            <person name="Felgner P.L."/>
            <person name="Bethony J."/>
            <person name="Hawdon J.M."/>
            <person name="Gasser R.B."/>
            <person name="Loukas A."/>
            <person name="Mitreva M."/>
        </authorList>
    </citation>
    <scope>NUCLEOTIDE SEQUENCE [LARGE SCALE GENOMIC DNA]</scope>
</reference>
<proteinExistence type="predicted"/>
<evidence type="ECO:0000256" key="1">
    <source>
        <dbReference type="PROSITE-ProRule" id="PRU00047"/>
    </source>
</evidence>
<dbReference type="GO" id="GO:0005737">
    <property type="term" value="C:cytoplasm"/>
    <property type="evidence" value="ECO:0007669"/>
    <property type="project" value="UniProtKB-ARBA"/>
</dbReference>
<dbReference type="Pfam" id="PF03564">
    <property type="entry name" value="DUF1759"/>
    <property type="match status" value="1"/>
</dbReference>
<dbReference type="Gene3D" id="4.10.60.10">
    <property type="entry name" value="Zinc finger, CCHC-type"/>
    <property type="match status" value="1"/>
</dbReference>
<protein>
    <submittedName>
        <fullName evidence="3">Zinc knuckle</fullName>
    </submittedName>
</protein>
<dbReference type="SMART" id="SM00343">
    <property type="entry name" value="ZnF_C2HC"/>
    <property type="match status" value="3"/>
</dbReference>
<evidence type="ECO:0000313" key="4">
    <source>
        <dbReference type="Proteomes" id="UP000053676"/>
    </source>
</evidence>
<dbReference type="SUPFAM" id="SSF57756">
    <property type="entry name" value="Retrovirus zinc finger-like domains"/>
    <property type="match status" value="1"/>
</dbReference>
<dbReference type="InterPro" id="IPR005312">
    <property type="entry name" value="DUF1759"/>
</dbReference>
<dbReference type="GO" id="GO:0003676">
    <property type="term" value="F:nucleic acid binding"/>
    <property type="evidence" value="ECO:0007669"/>
    <property type="project" value="InterPro"/>
</dbReference>
<dbReference type="PROSITE" id="PS50158">
    <property type="entry name" value="ZF_CCHC"/>
    <property type="match status" value="1"/>
</dbReference>
<organism evidence="3 4">
    <name type="scientific">Necator americanus</name>
    <name type="common">Human hookworm</name>
    <dbReference type="NCBI Taxonomy" id="51031"/>
    <lineage>
        <taxon>Eukaryota</taxon>
        <taxon>Metazoa</taxon>
        <taxon>Ecdysozoa</taxon>
        <taxon>Nematoda</taxon>
        <taxon>Chromadorea</taxon>
        <taxon>Rhabditida</taxon>
        <taxon>Rhabditina</taxon>
        <taxon>Rhabditomorpha</taxon>
        <taxon>Strongyloidea</taxon>
        <taxon>Ancylostomatidae</taxon>
        <taxon>Bunostominae</taxon>
        <taxon>Necator</taxon>
    </lineage>
</organism>
<dbReference type="InterPro" id="IPR036875">
    <property type="entry name" value="Znf_CCHC_sf"/>
</dbReference>
<feature type="domain" description="CCHC-type" evidence="2">
    <location>
        <begin position="122"/>
        <end position="137"/>
    </location>
</feature>
<accession>W2SLT3</accession>
<keyword evidence="1" id="KW-0862">Zinc</keyword>
<dbReference type="Proteomes" id="UP000053676">
    <property type="component" value="Unassembled WGS sequence"/>
</dbReference>
<dbReference type="AlphaFoldDB" id="W2SLT3"/>
<dbReference type="InterPro" id="IPR001878">
    <property type="entry name" value="Znf_CCHC"/>
</dbReference>
<evidence type="ECO:0000313" key="3">
    <source>
        <dbReference type="EMBL" id="ETN70503.1"/>
    </source>
</evidence>
<keyword evidence="1" id="KW-0863">Zinc-finger</keyword>
<dbReference type="GO" id="GO:0019899">
    <property type="term" value="F:enzyme binding"/>
    <property type="evidence" value="ECO:0007669"/>
    <property type="project" value="UniProtKB-ARBA"/>
</dbReference>
<dbReference type="GO" id="GO:0008270">
    <property type="term" value="F:zinc ion binding"/>
    <property type="evidence" value="ECO:0007669"/>
    <property type="project" value="UniProtKB-KW"/>
</dbReference>
<gene>
    <name evidence="3" type="ORF">NECAME_14740</name>
</gene>